<evidence type="ECO:0000259" key="1">
    <source>
        <dbReference type="Pfam" id="PF12697"/>
    </source>
</evidence>
<dbReference type="AlphaFoldDB" id="A0A4D4KNB6"/>
<dbReference type="OrthoDB" id="8680283at2"/>
<dbReference type="SUPFAM" id="SSF53474">
    <property type="entry name" value="alpha/beta-Hydrolases"/>
    <property type="match status" value="1"/>
</dbReference>
<gene>
    <name evidence="2" type="ORF">SVIO_007750</name>
</gene>
<evidence type="ECO:0000313" key="3">
    <source>
        <dbReference type="Proteomes" id="UP000301309"/>
    </source>
</evidence>
<dbReference type="RefSeq" id="WP_137976074.1">
    <property type="nucleotide sequence ID" value="NZ_BAAASO010000063.1"/>
</dbReference>
<feature type="domain" description="AB hydrolase-1" evidence="1">
    <location>
        <begin position="33"/>
        <end position="256"/>
    </location>
</feature>
<dbReference type="PANTHER" id="PTHR43798:SF33">
    <property type="entry name" value="HYDROLASE, PUTATIVE (AFU_ORTHOLOGUE AFUA_2G14860)-RELATED"/>
    <property type="match status" value="1"/>
</dbReference>
<dbReference type="InterPro" id="IPR050266">
    <property type="entry name" value="AB_hydrolase_sf"/>
</dbReference>
<organism evidence="2 3">
    <name type="scientific">Streptomyces violaceusniger</name>
    <dbReference type="NCBI Taxonomy" id="68280"/>
    <lineage>
        <taxon>Bacteria</taxon>
        <taxon>Bacillati</taxon>
        <taxon>Actinomycetota</taxon>
        <taxon>Actinomycetes</taxon>
        <taxon>Kitasatosporales</taxon>
        <taxon>Streptomycetaceae</taxon>
        <taxon>Streptomyces</taxon>
        <taxon>Streptomyces violaceusniger group</taxon>
    </lineage>
</organism>
<dbReference type="InterPro" id="IPR029058">
    <property type="entry name" value="AB_hydrolase_fold"/>
</dbReference>
<dbReference type="EMBL" id="BJHW01000001">
    <property type="protein sequence ID" value="GDY50152.1"/>
    <property type="molecule type" value="Genomic_DNA"/>
</dbReference>
<sequence length="264" mass="29237">MATRITEDREVRRAEDTIIRYTVSGPTEGPTAVLIHGWACDRRDYDELTDCLPDDHRVIAVDLAEHGESRSARDVWTMAEFARDVAAVLKAESVGECTVVGHSLGGAVALEVGRLLPDTVTHIIALDALHYLFLFGDLERQQAEELVRAVRDDFAGMVRNMVEAGSPTGTDPDLKNSYFEKMVTVRQPAGTRAFEGLVAWNMEEALEAVKQPITVLAVRDLTTQEALDRLADRIDIMLTELGSHHFHRESPEETAQLIADIMSA</sequence>
<dbReference type="Pfam" id="PF12697">
    <property type="entry name" value="Abhydrolase_6"/>
    <property type="match status" value="1"/>
</dbReference>
<dbReference type="Gene3D" id="3.40.50.1820">
    <property type="entry name" value="alpha/beta hydrolase"/>
    <property type="match status" value="1"/>
</dbReference>
<dbReference type="GO" id="GO:0016787">
    <property type="term" value="F:hydrolase activity"/>
    <property type="evidence" value="ECO:0007669"/>
    <property type="project" value="UniProtKB-KW"/>
</dbReference>
<keyword evidence="2" id="KW-0378">Hydrolase</keyword>
<keyword evidence="3" id="KW-1185">Reference proteome</keyword>
<dbReference type="Proteomes" id="UP000301309">
    <property type="component" value="Unassembled WGS sequence"/>
</dbReference>
<protein>
    <submittedName>
        <fullName evidence="2">Alpha/beta hydrolase</fullName>
    </submittedName>
</protein>
<dbReference type="PANTHER" id="PTHR43798">
    <property type="entry name" value="MONOACYLGLYCEROL LIPASE"/>
    <property type="match status" value="1"/>
</dbReference>
<name>A0A4D4KNB6_STRVO</name>
<reference evidence="2 3" key="1">
    <citation type="journal article" date="2020" name="Int. J. Syst. Evol. Microbiol.">
        <title>Reclassification of Streptomyces castelarensis and Streptomyces sporoclivatus as later heterotypic synonyms of Streptomyces antimycoticus.</title>
        <authorList>
            <person name="Komaki H."/>
            <person name="Tamura T."/>
        </authorList>
    </citation>
    <scope>NUCLEOTIDE SEQUENCE [LARGE SCALE GENOMIC DNA]</scope>
    <source>
        <strain evidence="2 3">NBRC 13459</strain>
    </source>
</reference>
<evidence type="ECO:0000313" key="2">
    <source>
        <dbReference type="EMBL" id="GDY50152.1"/>
    </source>
</evidence>
<dbReference type="InterPro" id="IPR000073">
    <property type="entry name" value="AB_hydrolase_1"/>
</dbReference>
<proteinExistence type="predicted"/>
<comment type="caution">
    <text evidence="2">The sequence shown here is derived from an EMBL/GenBank/DDBJ whole genome shotgun (WGS) entry which is preliminary data.</text>
</comment>
<dbReference type="PRINTS" id="PR00111">
    <property type="entry name" value="ABHYDROLASE"/>
</dbReference>
<dbReference type="GO" id="GO:0016020">
    <property type="term" value="C:membrane"/>
    <property type="evidence" value="ECO:0007669"/>
    <property type="project" value="TreeGrafter"/>
</dbReference>
<accession>A0A4D4KNB6</accession>